<protein>
    <submittedName>
        <fullName evidence="1">Uncharacterized protein</fullName>
    </submittedName>
</protein>
<name>A0A1I1HF28_9CLOT</name>
<dbReference type="Proteomes" id="UP000199263">
    <property type="component" value="Unassembled WGS sequence"/>
</dbReference>
<organism evidence="1 2">
    <name type="scientific">Clostridium uliginosum</name>
    <dbReference type="NCBI Taxonomy" id="119641"/>
    <lineage>
        <taxon>Bacteria</taxon>
        <taxon>Bacillati</taxon>
        <taxon>Bacillota</taxon>
        <taxon>Clostridia</taxon>
        <taxon>Eubacteriales</taxon>
        <taxon>Clostridiaceae</taxon>
        <taxon>Clostridium</taxon>
    </lineage>
</organism>
<sequence length="182" mass="20606">MKKSTVIVILGVFIVGTSLLCISSDNIYKKQKKFNSSSEVLQQLDNNVIIALDEKGVFSETNELKECLSKRKRISNSQINYLDFNLKEVKELNEKQKKSILDDYIIKSNSLVKSNKKTIMEPVRVLANVKYDGGYRHSKHGDKEGNIIFDFVIVDEGEGFVIDYIVEHNPSNAEEGETNVEG</sequence>
<proteinExistence type="predicted"/>
<dbReference type="STRING" id="119641.SAMN05421842_101284"/>
<evidence type="ECO:0000313" key="2">
    <source>
        <dbReference type="Proteomes" id="UP000199263"/>
    </source>
</evidence>
<dbReference type="EMBL" id="FOMG01000001">
    <property type="protein sequence ID" value="SFC22441.1"/>
    <property type="molecule type" value="Genomic_DNA"/>
</dbReference>
<dbReference type="AlphaFoldDB" id="A0A1I1HF28"/>
<keyword evidence="2" id="KW-1185">Reference proteome</keyword>
<evidence type="ECO:0000313" key="1">
    <source>
        <dbReference type="EMBL" id="SFC22441.1"/>
    </source>
</evidence>
<gene>
    <name evidence="1" type="ORF">SAMN05421842_101284</name>
</gene>
<reference evidence="1 2" key="1">
    <citation type="submission" date="2016-10" db="EMBL/GenBank/DDBJ databases">
        <authorList>
            <person name="de Groot N.N."/>
        </authorList>
    </citation>
    <scope>NUCLEOTIDE SEQUENCE [LARGE SCALE GENOMIC DNA]</scope>
    <source>
        <strain evidence="1 2">DSM 12992</strain>
    </source>
</reference>
<dbReference type="RefSeq" id="WP_090088077.1">
    <property type="nucleotide sequence ID" value="NZ_FOMG01000001.1"/>
</dbReference>
<accession>A0A1I1HF28</accession>
<dbReference type="OrthoDB" id="1911373at2"/>